<feature type="coiled-coil region" evidence="1">
    <location>
        <begin position="281"/>
        <end position="375"/>
    </location>
</feature>
<keyword evidence="3" id="KW-0472">Membrane</keyword>
<feature type="transmembrane region" description="Helical" evidence="3">
    <location>
        <begin position="20"/>
        <end position="45"/>
    </location>
</feature>
<evidence type="ECO:0000256" key="3">
    <source>
        <dbReference type="SAM" id="Phobius"/>
    </source>
</evidence>
<evidence type="ECO:0000256" key="1">
    <source>
        <dbReference type="SAM" id="Coils"/>
    </source>
</evidence>
<evidence type="ECO:0000259" key="4">
    <source>
        <dbReference type="SMART" id="SM00974"/>
    </source>
</evidence>
<dbReference type="Proteomes" id="UP001500236">
    <property type="component" value="Unassembled WGS sequence"/>
</dbReference>
<evidence type="ECO:0000313" key="5">
    <source>
        <dbReference type="EMBL" id="GAA3055014.1"/>
    </source>
</evidence>
<keyword evidence="1" id="KW-0175">Coiled coil</keyword>
<sequence length="505" mass="57454">MEQTGQASVQPLGRSRSTYTFMMTLLGITLLPVVTIPFVVPAMIYMSRLRRQAVQAHEASESAHARNLWVESEVQRLGVMDHIRRRDELVVVQRQIQTANAAVEAKARELDAVIADKHHELENLEAVRRQDLEALDQRMDERRAEVAKLKDEVLVLNEAQDVQDYGLYDFENPAEDSVRLSAQLSHVRAEIKAMVKDKSATTADSGWTVNHSVSKGRKMVADMSKLLLRAYNAEAENAIKTVKAGNLTTAVKRLDRSAEAVARLGKMMGIRITHRYAHLRRQELELTHQHLESVRAAKEEEREVRRREREEAQAQKEFLALKAKQEKEVAHYRNVLLSLRESGQTGEAEKVTLALQQAEEKLADVERTMANTRAGYVYVISNRGAFGEKVVKIGMTRRLNPDDRIRELSDASVPFNFDKHTMIFSEDAVGLESALHRHFADRRVNLINMRREYFYATPGQVRDALVAHDVQVLEFHEGSEAAEYEASQLKRRQQHAPANADLRQS</sequence>
<keyword evidence="6" id="KW-1185">Reference proteome</keyword>
<comment type="caution">
    <text evidence="5">The sequence shown here is derived from an EMBL/GenBank/DDBJ whole genome shotgun (WGS) entry which is preliminary data.</text>
</comment>
<proteinExistence type="predicted"/>
<name>A0ABP6LRF4_9MICC</name>
<evidence type="ECO:0000313" key="6">
    <source>
        <dbReference type="Proteomes" id="UP001500236"/>
    </source>
</evidence>
<dbReference type="SMART" id="SM00974">
    <property type="entry name" value="T5orf172"/>
    <property type="match status" value="1"/>
</dbReference>
<feature type="region of interest" description="Disordered" evidence="2">
    <location>
        <begin position="484"/>
        <end position="505"/>
    </location>
</feature>
<accession>A0ABP6LRF4</accession>
<dbReference type="InterPro" id="IPR025280">
    <property type="entry name" value="SNIPE"/>
</dbReference>
<dbReference type="InterPro" id="IPR018306">
    <property type="entry name" value="Phage_T5_Orf172_DNA-bd"/>
</dbReference>
<organism evidence="5 6">
    <name type="scientific">Nesterenkonia aethiopica</name>
    <dbReference type="NCBI Taxonomy" id="269144"/>
    <lineage>
        <taxon>Bacteria</taxon>
        <taxon>Bacillati</taxon>
        <taxon>Actinomycetota</taxon>
        <taxon>Actinomycetes</taxon>
        <taxon>Micrococcales</taxon>
        <taxon>Micrococcaceae</taxon>
        <taxon>Nesterenkonia</taxon>
    </lineage>
</organism>
<evidence type="ECO:0000256" key="2">
    <source>
        <dbReference type="SAM" id="MobiDB-lite"/>
    </source>
</evidence>
<dbReference type="RefSeq" id="WP_344684974.1">
    <property type="nucleotide sequence ID" value="NZ_BAAAVT010000003.1"/>
</dbReference>
<dbReference type="EMBL" id="BAAAVT010000003">
    <property type="protein sequence ID" value="GAA3055014.1"/>
    <property type="molecule type" value="Genomic_DNA"/>
</dbReference>
<reference evidence="6" key="1">
    <citation type="journal article" date="2019" name="Int. J. Syst. Evol. Microbiol.">
        <title>The Global Catalogue of Microorganisms (GCM) 10K type strain sequencing project: providing services to taxonomists for standard genome sequencing and annotation.</title>
        <authorList>
            <consortium name="The Broad Institute Genomics Platform"/>
            <consortium name="The Broad Institute Genome Sequencing Center for Infectious Disease"/>
            <person name="Wu L."/>
            <person name="Ma J."/>
        </authorList>
    </citation>
    <scope>NUCLEOTIDE SEQUENCE [LARGE SCALE GENOMIC DNA]</scope>
    <source>
        <strain evidence="6">JCM 14309</strain>
    </source>
</reference>
<gene>
    <name evidence="5" type="ORF">GCM10010529_06360</name>
</gene>
<feature type="domain" description="Bacteriophage T5 Orf172 DNA-binding" evidence="4">
    <location>
        <begin position="385"/>
        <end position="468"/>
    </location>
</feature>
<dbReference type="Pfam" id="PF13455">
    <property type="entry name" value="MUG113"/>
    <property type="match status" value="1"/>
</dbReference>
<feature type="coiled-coil region" evidence="1">
    <location>
        <begin position="107"/>
        <end position="159"/>
    </location>
</feature>
<keyword evidence="3" id="KW-0812">Transmembrane</keyword>
<keyword evidence="3" id="KW-1133">Transmembrane helix</keyword>
<dbReference type="Pfam" id="PF13250">
    <property type="entry name" value="SNIPE"/>
    <property type="match status" value="1"/>
</dbReference>
<protein>
    <recommendedName>
        <fullName evidence="4">Bacteriophage T5 Orf172 DNA-binding domain-containing protein</fullName>
    </recommendedName>
</protein>